<sequence>MVHDPHQSDVLVIGSGAAGLTAALNLAERFRVTVLAKGGLDEGSTAWAQGGIAAVLEPGDTFESHIEDTMVAGAGLNDRATVELVVENAPAAIARLVELGVPFNMDGPEGNRALHLTREGGHSARRIVHVDDATGWAVQEALIRAARANPNITLVPDMVAIDLATGRNELRYSGAGRVWGVYAVNRATGRVELFTANATVLATGGAGRTYLFSTAPKGATGDGIAMAWRAGCRISNMEMMQFHPTCLYNLDVKNFLITEAVRGEGGRLINPQTGKRFMSYYDAERMELAPRDVVARAIDAEIKRDGLDYVHLDISHMPPEFVKGHFPNIYDKLIGLGIDMTTGPIPVVPAQHYTCGGIVVDLDGRTDLPGLYAAGECTESGLHGANRLASNSLLECFVFGEAAARHIAANWDDLPPPPPIRPWDESRVTDSDEEVVIKQNWTEIRRFMWNYVGIVRTTKRLERAAHRIKMLNEEVADYYGHFRVTPDLIELRNLLQSAELIVRSALNRHESRGLHYTLDYPETAPEARDTVLVP</sequence>
<evidence type="ECO:0000256" key="1">
    <source>
        <dbReference type="ARBA" id="ARBA00001974"/>
    </source>
</evidence>
<comment type="similarity">
    <text evidence="3 12">Belongs to the FAD-dependent oxidoreductase 2 family. NadB subfamily.</text>
</comment>
<dbReference type="FunFam" id="1.20.58.100:FF:000002">
    <property type="entry name" value="L-aspartate oxidase"/>
    <property type="match status" value="1"/>
</dbReference>
<dbReference type="NCBIfam" id="TIGR00551">
    <property type="entry name" value="nadB"/>
    <property type="match status" value="1"/>
</dbReference>
<dbReference type="PRINTS" id="PR00368">
    <property type="entry name" value="FADPNR"/>
</dbReference>
<evidence type="ECO:0000256" key="10">
    <source>
        <dbReference type="NCBIfam" id="TIGR00551"/>
    </source>
</evidence>
<keyword evidence="5 12" id="KW-0285">Flavoprotein</keyword>
<proteinExistence type="inferred from homology"/>
<dbReference type="InterPro" id="IPR015939">
    <property type="entry name" value="Fum_Rdtase/Succ_DH_flav-like_C"/>
</dbReference>
<dbReference type="KEGG" id="ssua:FPZ54_14445"/>
<keyword evidence="16" id="KW-1185">Reference proteome</keyword>
<evidence type="ECO:0000256" key="2">
    <source>
        <dbReference type="ARBA" id="ARBA00004950"/>
    </source>
</evidence>
<protein>
    <recommendedName>
        <fullName evidence="4 10">L-aspartate oxidase</fullName>
        <ecNumber evidence="4 10">1.4.3.16</ecNumber>
    </recommendedName>
</protein>
<evidence type="ECO:0000256" key="4">
    <source>
        <dbReference type="ARBA" id="ARBA00012173"/>
    </source>
</evidence>
<dbReference type="SUPFAM" id="SSF46977">
    <property type="entry name" value="Succinate dehydrogenase/fumarate reductase flavoprotein C-terminal domain"/>
    <property type="match status" value="1"/>
</dbReference>
<dbReference type="SUPFAM" id="SSF56425">
    <property type="entry name" value="Succinate dehydrogenase/fumarate reductase flavoprotein, catalytic domain"/>
    <property type="match status" value="1"/>
</dbReference>
<dbReference type="PANTHER" id="PTHR42716:SF2">
    <property type="entry name" value="L-ASPARTATE OXIDASE, CHLOROPLASTIC"/>
    <property type="match status" value="1"/>
</dbReference>
<evidence type="ECO:0000256" key="9">
    <source>
        <dbReference type="ARBA" id="ARBA00048305"/>
    </source>
</evidence>
<dbReference type="Gene3D" id="1.20.58.100">
    <property type="entry name" value="Fumarate reductase/succinate dehydrogenase flavoprotein-like, C-terminal domain"/>
    <property type="match status" value="1"/>
</dbReference>
<dbReference type="GO" id="GO:0008734">
    <property type="term" value="F:L-aspartate oxidase activity"/>
    <property type="evidence" value="ECO:0007669"/>
    <property type="project" value="UniProtKB-UniRule"/>
</dbReference>
<evidence type="ECO:0000259" key="14">
    <source>
        <dbReference type="Pfam" id="PF02910"/>
    </source>
</evidence>
<dbReference type="UniPathway" id="UPA00253">
    <property type="reaction ID" value="UER00326"/>
</dbReference>
<comment type="pathway">
    <text evidence="2 12">Cofactor biosynthesis; NAD(+) biosynthesis; iminoaspartate from L-aspartate (oxidase route): step 1/1.</text>
</comment>
<evidence type="ECO:0000256" key="6">
    <source>
        <dbReference type="ARBA" id="ARBA00022642"/>
    </source>
</evidence>
<dbReference type="SUPFAM" id="SSF51905">
    <property type="entry name" value="FAD/NAD(P)-binding domain"/>
    <property type="match status" value="1"/>
</dbReference>
<dbReference type="Pfam" id="PF00890">
    <property type="entry name" value="FAD_binding_2"/>
    <property type="match status" value="1"/>
</dbReference>
<dbReference type="InterPro" id="IPR003953">
    <property type="entry name" value="FAD-dep_OxRdtase_2_FAD-bd"/>
</dbReference>
<evidence type="ECO:0000259" key="13">
    <source>
        <dbReference type="Pfam" id="PF00890"/>
    </source>
</evidence>
<comment type="catalytic activity">
    <reaction evidence="9">
        <text>L-aspartate + O2 = iminosuccinate + H2O2</text>
        <dbReference type="Rhea" id="RHEA:25876"/>
        <dbReference type="ChEBI" id="CHEBI:15379"/>
        <dbReference type="ChEBI" id="CHEBI:16240"/>
        <dbReference type="ChEBI" id="CHEBI:29991"/>
        <dbReference type="ChEBI" id="CHEBI:77875"/>
        <dbReference type="EC" id="1.4.3.16"/>
    </reaction>
    <physiologicalReaction direction="left-to-right" evidence="9">
        <dbReference type="Rhea" id="RHEA:25877"/>
    </physiologicalReaction>
</comment>
<dbReference type="Gene3D" id="3.50.50.60">
    <property type="entry name" value="FAD/NAD(P)-binding domain"/>
    <property type="match status" value="1"/>
</dbReference>
<dbReference type="PANTHER" id="PTHR42716">
    <property type="entry name" value="L-ASPARTATE OXIDASE"/>
    <property type="match status" value="1"/>
</dbReference>
<evidence type="ECO:0000256" key="5">
    <source>
        <dbReference type="ARBA" id="ARBA00022630"/>
    </source>
</evidence>
<keyword evidence="6 12" id="KW-0662">Pyridine nucleotide biosynthesis</keyword>
<dbReference type="Gene3D" id="3.90.700.10">
    <property type="entry name" value="Succinate dehydrogenase/fumarate reductase flavoprotein, catalytic domain"/>
    <property type="match status" value="1"/>
</dbReference>
<dbReference type="AlphaFoldDB" id="A0A518RI12"/>
<dbReference type="Pfam" id="PF02910">
    <property type="entry name" value="Succ_DH_flav_C"/>
    <property type="match status" value="1"/>
</dbReference>
<dbReference type="PRINTS" id="PR00411">
    <property type="entry name" value="PNDRDTASEI"/>
</dbReference>
<evidence type="ECO:0000256" key="11">
    <source>
        <dbReference type="PIRSR" id="PIRSR000171-1"/>
    </source>
</evidence>
<keyword evidence="7 12" id="KW-0274">FAD</keyword>
<evidence type="ECO:0000313" key="15">
    <source>
        <dbReference type="EMBL" id="QDX27085.1"/>
    </source>
</evidence>
<accession>A0A518RI12</accession>
<name>A0A518RI12_9SPHN</name>
<keyword evidence="8 12" id="KW-0560">Oxidoreductase</keyword>
<feature type="active site" description="Proton acceptor" evidence="11">
    <location>
        <position position="291"/>
    </location>
</feature>
<evidence type="ECO:0000256" key="8">
    <source>
        <dbReference type="ARBA" id="ARBA00023002"/>
    </source>
</evidence>
<evidence type="ECO:0000256" key="7">
    <source>
        <dbReference type="ARBA" id="ARBA00022827"/>
    </source>
</evidence>
<comment type="cofactor">
    <cofactor evidence="1 12">
        <name>FAD</name>
        <dbReference type="ChEBI" id="CHEBI:57692"/>
    </cofactor>
</comment>
<dbReference type="GO" id="GO:0034628">
    <property type="term" value="P:'de novo' NAD+ biosynthetic process from L-aspartate"/>
    <property type="evidence" value="ECO:0007669"/>
    <property type="project" value="TreeGrafter"/>
</dbReference>
<gene>
    <name evidence="15" type="primary">nadB</name>
    <name evidence="15" type="ORF">FPZ54_14445</name>
</gene>
<evidence type="ECO:0000256" key="12">
    <source>
        <dbReference type="RuleBase" id="RU362049"/>
    </source>
</evidence>
<organism evidence="15 16">
    <name type="scientific">Sphingomonas suaedae</name>
    <dbReference type="NCBI Taxonomy" id="2599297"/>
    <lineage>
        <taxon>Bacteria</taxon>
        <taxon>Pseudomonadati</taxon>
        <taxon>Pseudomonadota</taxon>
        <taxon>Alphaproteobacteria</taxon>
        <taxon>Sphingomonadales</taxon>
        <taxon>Sphingomonadaceae</taxon>
        <taxon>Sphingomonas</taxon>
    </lineage>
</organism>
<dbReference type="RefSeq" id="WP_145848320.1">
    <property type="nucleotide sequence ID" value="NZ_CP042239.1"/>
</dbReference>
<dbReference type="Proteomes" id="UP000318055">
    <property type="component" value="Chromosome"/>
</dbReference>
<reference evidence="15 16" key="1">
    <citation type="submission" date="2019-07" db="EMBL/GenBank/DDBJ databases">
        <title>Sphingomonas alkalisoli sp. nov., isolated from rhizosphere soil of Suaedae salsa.</title>
        <authorList>
            <person name="Zhang H."/>
            <person name="Xu L."/>
            <person name="Zhang J.-X."/>
            <person name="Sun J.-Q."/>
        </authorList>
    </citation>
    <scope>NUCLEOTIDE SEQUENCE [LARGE SCALE GENOMIC DNA]</scope>
    <source>
        <strain evidence="15 16">XS-10</strain>
    </source>
</reference>
<dbReference type="PIRSF" id="PIRSF000171">
    <property type="entry name" value="SDHA_APRA_LASPO"/>
    <property type="match status" value="1"/>
</dbReference>
<evidence type="ECO:0000256" key="3">
    <source>
        <dbReference type="ARBA" id="ARBA00008562"/>
    </source>
</evidence>
<evidence type="ECO:0000313" key="16">
    <source>
        <dbReference type="Proteomes" id="UP000318055"/>
    </source>
</evidence>
<dbReference type="EMBL" id="CP042239">
    <property type="protein sequence ID" value="QDX27085.1"/>
    <property type="molecule type" value="Genomic_DNA"/>
</dbReference>
<dbReference type="InterPro" id="IPR036188">
    <property type="entry name" value="FAD/NAD-bd_sf"/>
</dbReference>
<dbReference type="GO" id="GO:0005737">
    <property type="term" value="C:cytoplasm"/>
    <property type="evidence" value="ECO:0007669"/>
    <property type="project" value="UniProtKB-SubCell"/>
</dbReference>
<comment type="subcellular location">
    <subcellularLocation>
        <location evidence="12">Cytoplasm</location>
    </subcellularLocation>
</comment>
<comment type="function">
    <text evidence="12">Catalyzes the oxidation of L-aspartate to iminoaspartate.</text>
</comment>
<dbReference type="InterPro" id="IPR027477">
    <property type="entry name" value="Succ_DH/fumarate_Rdtase_cat_sf"/>
</dbReference>
<dbReference type="OrthoDB" id="9806724at2"/>
<feature type="domain" description="Fumarate reductase/succinate dehydrogenase flavoprotein-like C-terminal" evidence="14">
    <location>
        <begin position="443"/>
        <end position="523"/>
    </location>
</feature>
<dbReference type="EC" id="1.4.3.16" evidence="4 10"/>
<dbReference type="FunFam" id="3.90.700.10:FF:000002">
    <property type="entry name" value="L-aspartate oxidase"/>
    <property type="match status" value="1"/>
</dbReference>
<dbReference type="NCBIfam" id="NF006567">
    <property type="entry name" value="PRK09077.1"/>
    <property type="match status" value="1"/>
</dbReference>
<dbReference type="InterPro" id="IPR005288">
    <property type="entry name" value="NadB"/>
</dbReference>
<dbReference type="InterPro" id="IPR037099">
    <property type="entry name" value="Fum_R/Succ_DH_flav-like_C_sf"/>
</dbReference>
<feature type="domain" description="FAD-dependent oxidoreductase 2 FAD-binding" evidence="13">
    <location>
        <begin position="9"/>
        <end position="393"/>
    </location>
</feature>